<dbReference type="EMBL" id="CP029186">
    <property type="protein sequence ID" value="AWH86159.1"/>
    <property type="molecule type" value="Genomic_DNA"/>
</dbReference>
<dbReference type="Proteomes" id="UP000244929">
    <property type="component" value="Chromosome"/>
</dbReference>
<evidence type="ECO:0000313" key="1">
    <source>
        <dbReference type="EMBL" id="AWH86159.1"/>
    </source>
</evidence>
<reference evidence="1 2" key="1">
    <citation type="submission" date="2018-04" db="EMBL/GenBank/DDBJ databases">
        <title>Genome sequencing of Flavobacterium sp. HYN0059.</title>
        <authorList>
            <person name="Yi H."/>
            <person name="Baek C."/>
        </authorList>
    </citation>
    <scope>NUCLEOTIDE SEQUENCE [LARGE SCALE GENOMIC DNA]</scope>
    <source>
        <strain evidence="1 2">HYN0059</strain>
    </source>
</reference>
<sequence length="167" mass="19361">MKFSHLLIFITLNTTALFAQKQGIPSVFFLDSLEITMDDFRKINPLTLTLTSVYYDSTAVELVGERGRRGVVYLETKQFAKKRYWNFFRSKSKEYRKLFPTKDSDMNAVYILNDTVQTGDDFHGDLALIDNETFISIKIIDKKSLKKKYSITDKDYGIVIEATEPKE</sequence>
<accession>A0A2S1R0R4</accession>
<dbReference type="KEGG" id="falb:HYN59_14040"/>
<dbReference type="OrthoDB" id="1367110at2"/>
<protein>
    <submittedName>
        <fullName evidence="1">Uncharacterized protein</fullName>
    </submittedName>
</protein>
<dbReference type="AlphaFoldDB" id="A0A2S1R0R4"/>
<organism evidence="1 2">
    <name type="scientific">Flavobacterium album</name>
    <dbReference type="NCBI Taxonomy" id="2175091"/>
    <lineage>
        <taxon>Bacteria</taxon>
        <taxon>Pseudomonadati</taxon>
        <taxon>Bacteroidota</taxon>
        <taxon>Flavobacteriia</taxon>
        <taxon>Flavobacteriales</taxon>
        <taxon>Flavobacteriaceae</taxon>
        <taxon>Flavobacterium</taxon>
    </lineage>
</organism>
<evidence type="ECO:0000313" key="2">
    <source>
        <dbReference type="Proteomes" id="UP000244929"/>
    </source>
</evidence>
<proteinExistence type="predicted"/>
<gene>
    <name evidence="1" type="ORF">HYN59_14040</name>
</gene>
<name>A0A2S1R0R4_9FLAO</name>
<dbReference type="RefSeq" id="WP_108778882.1">
    <property type="nucleotide sequence ID" value="NZ_CP029186.1"/>
</dbReference>
<keyword evidence="2" id="KW-1185">Reference proteome</keyword>